<evidence type="ECO:0008006" key="3">
    <source>
        <dbReference type="Google" id="ProtNLM"/>
    </source>
</evidence>
<sequence>MSTSQTHDASTLRANIPDSIPPDVPVVMVNLLRYHKQAQYPADSAWAKDSISGIEAYQTRYVPTFRKLATEAGGFEIVYLGIPQATLVGALGFKDEGVDVDNWDTVGLIKYPSIEVFKRMVESDVYKETALPHRNAGIADWRLWVTTERQI</sequence>
<dbReference type="OrthoDB" id="3500395at2759"/>
<proteinExistence type="predicted"/>
<organism evidence="1 2">
    <name type="scientific">Exophiala mesophila</name>
    <name type="common">Black yeast-like fungus</name>
    <dbReference type="NCBI Taxonomy" id="212818"/>
    <lineage>
        <taxon>Eukaryota</taxon>
        <taxon>Fungi</taxon>
        <taxon>Dikarya</taxon>
        <taxon>Ascomycota</taxon>
        <taxon>Pezizomycotina</taxon>
        <taxon>Eurotiomycetes</taxon>
        <taxon>Chaetothyriomycetidae</taxon>
        <taxon>Chaetothyriales</taxon>
        <taxon>Herpotrichiellaceae</taxon>
        <taxon>Exophiala</taxon>
    </lineage>
</organism>
<accession>A0A438NJI1</accession>
<dbReference type="EMBL" id="NAJM01000001">
    <property type="protein sequence ID" value="RVX75896.1"/>
    <property type="molecule type" value="Genomic_DNA"/>
</dbReference>
<dbReference type="Proteomes" id="UP000288859">
    <property type="component" value="Unassembled WGS sequence"/>
</dbReference>
<dbReference type="Gene3D" id="3.30.70.100">
    <property type="match status" value="1"/>
</dbReference>
<dbReference type="PANTHER" id="PTHR40257:SF1">
    <property type="entry name" value="DUF1330 DOMAIN-CONTAINING PROTEIN"/>
    <property type="match status" value="1"/>
</dbReference>
<protein>
    <recommendedName>
        <fullName evidence="3">DUF1330 domain-containing protein</fullName>
    </recommendedName>
</protein>
<name>A0A438NJI1_EXOME</name>
<evidence type="ECO:0000313" key="2">
    <source>
        <dbReference type="Proteomes" id="UP000288859"/>
    </source>
</evidence>
<evidence type="ECO:0000313" key="1">
    <source>
        <dbReference type="EMBL" id="RVX75896.1"/>
    </source>
</evidence>
<dbReference type="PANTHER" id="PTHR40257">
    <property type="match status" value="1"/>
</dbReference>
<dbReference type="AlphaFoldDB" id="A0A438NJI1"/>
<gene>
    <name evidence="1" type="ORF">B0A52_00253</name>
</gene>
<reference evidence="1 2" key="1">
    <citation type="submission" date="2017-03" db="EMBL/GenBank/DDBJ databases">
        <title>Genomes of endolithic fungi from Antarctica.</title>
        <authorList>
            <person name="Coleine C."/>
            <person name="Masonjones S."/>
            <person name="Stajich J.E."/>
        </authorList>
    </citation>
    <scope>NUCLEOTIDE SEQUENCE [LARGE SCALE GENOMIC DNA]</scope>
    <source>
        <strain evidence="1 2">CCFEE 6314</strain>
    </source>
</reference>
<comment type="caution">
    <text evidence="1">The sequence shown here is derived from an EMBL/GenBank/DDBJ whole genome shotgun (WGS) entry which is preliminary data.</text>
</comment>